<sequence>MAMGTCFGSKEEQIYMLELLVDHMTLNSDKLTEVGTTPLSVRLKFIDFPIFEIAQDDFAASKRKSEKVPTVNIQPKNDDEAIDFNTGKSCLFSKQPRELVQLMQTRPMKVSIHKVVTKKICDPEEEEVPVCGTQVPLSGCLCDQVAMAMNDIDRLPKPYTIKNTYNMVDVRGKPSGTIAIFLKLSCYGKSIATHFAVRDKLLLFKTPESMKEFQCTRVLPTEEELTERKKIAEHNICVPDEYKVAVTKPTPKVETIMSLIPVCEKLIEKDQCSKNITVTNPHQADIKGGLVPNTTTFGKLLLKDDNKGDFLDLADQTDPSCVCKPGGTFMRSFTGDFPCTGANCAGGLCIGTRLLDPFPRNYHGGTETTPCYTGSCCSGSIQSGGSGCCSKRRLRGGGEEKSGNVCGLDQSQTKKSTDKAKTCKICTQKPCKGVDCLIRAFKETQEFVDSIGKVPGMAGLGLMDPSESPYFGRERDHKQNICTSVKNLCDSAPQHQNHLTSSSPLSQSSPITTKSSVKQNNSHTITGSIPVSGHTVAPTGLLVNSRSGREVQAHLTDHAHLTSMKTKKKEEKIERHKEQEMSLHMQVEFEKGPCGEVKCKSRRKKRAQDDIGSDQSAPGLSLPKKPLPSLKLQNTLPLKPSKHGRSYKNKHHNPKHRIHYPGLIGDHSRTTSSYVKVSKRVMKAVKAARKLLPGIHYGHKNCVDMRMRVPANMGWLWNSFDTPGRLKPRLGWRPGAISKYLYNLMMKAKAGSEPTSESRPATPTKSKKTKATKSRSFQSIGRNHRIKKKEGENDEIEFPPTLHVHRKDGTYYVTMYPINSENAEDSTVQKPVKPLQFKITKNKDDASVCSSSSASDMEIEFSPPAAVSRYRKKPDQVHIDTQVKQQEILDALKPASSPKQNKAKKGDKTVKGMDNTEKKGKGKK</sequence>
<dbReference type="Pfam" id="PF14924">
    <property type="entry name" value="MAP10_N"/>
    <property type="match status" value="1"/>
</dbReference>
<feature type="compositionally biased region" description="Basic residues" evidence="1">
    <location>
        <begin position="640"/>
        <end position="659"/>
    </location>
</feature>
<feature type="compositionally biased region" description="Low complexity" evidence="1">
    <location>
        <begin position="501"/>
        <end position="510"/>
    </location>
</feature>
<feature type="region of interest" description="Disordered" evidence="1">
    <location>
        <begin position="890"/>
        <end position="924"/>
    </location>
</feature>
<dbReference type="InterPro" id="IPR031949">
    <property type="entry name" value="DUF4776"/>
</dbReference>
<dbReference type="KEGG" id="ccin:107263618"/>
<accession>A0AAJ7BHV6</accession>
<evidence type="ECO:0000313" key="3">
    <source>
        <dbReference type="Proteomes" id="UP000694920"/>
    </source>
</evidence>
<gene>
    <name evidence="4" type="primary">LOC107263618</name>
</gene>
<dbReference type="PANTHER" id="PTHR39079:SF1">
    <property type="entry name" value="GH11706P-RELATED"/>
    <property type="match status" value="1"/>
</dbReference>
<dbReference type="GeneID" id="107263618"/>
<dbReference type="Pfam" id="PF16003">
    <property type="entry name" value="DUF4776"/>
    <property type="match status" value="1"/>
</dbReference>
<proteinExistence type="predicted"/>
<keyword evidence="3" id="KW-1185">Reference proteome</keyword>
<dbReference type="AlphaFoldDB" id="A0AAJ7BHV6"/>
<evidence type="ECO:0000313" key="4">
    <source>
        <dbReference type="RefSeq" id="XP_015586488.1"/>
    </source>
</evidence>
<feature type="region of interest" description="Disordered" evidence="1">
    <location>
        <begin position="751"/>
        <end position="782"/>
    </location>
</feature>
<dbReference type="Proteomes" id="UP000694920">
    <property type="component" value="Unplaced"/>
</dbReference>
<evidence type="ECO:0000259" key="2">
    <source>
        <dbReference type="Pfam" id="PF16003"/>
    </source>
</evidence>
<dbReference type="PANTHER" id="PTHR39079">
    <property type="entry name" value="FI08034P-RELATED"/>
    <property type="match status" value="1"/>
</dbReference>
<feature type="compositionally biased region" description="Low complexity" evidence="1">
    <location>
        <begin position="620"/>
        <end position="632"/>
    </location>
</feature>
<name>A0AAJ7BHV6_CEPCN</name>
<feature type="domain" description="DUF4776" evidence="2">
    <location>
        <begin position="656"/>
        <end position="842"/>
    </location>
</feature>
<dbReference type="RefSeq" id="XP_015586488.1">
    <property type="nucleotide sequence ID" value="XM_015731002.2"/>
</dbReference>
<organism evidence="3 4">
    <name type="scientific">Cephus cinctus</name>
    <name type="common">Wheat stem sawfly</name>
    <dbReference type="NCBI Taxonomy" id="211228"/>
    <lineage>
        <taxon>Eukaryota</taxon>
        <taxon>Metazoa</taxon>
        <taxon>Ecdysozoa</taxon>
        <taxon>Arthropoda</taxon>
        <taxon>Hexapoda</taxon>
        <taxon>Insecta</taxon>
        <taxon>Pterygota</taxon>
        <taxon>Neoptera</taxon>
        <taxon>Endopterygota</taxon>
        <taxon>Hymenoptera</taxon>
        <taxon>Cephoidea</taxon>
        <taxon>Cephidae</taxon>
        <taxon>Cephus</taxon>
    </lineage>
</organism>
<evidence type="ECO:0000256" key="1">
    <source>
        <dbReference type="SAM" id="MobiDB-lite"/>
    </source>
</evidence>
<protein>
    <submittedName>
        <fullName evidence="4">Uncharacterized protein LOC107263618</fullName>
    </submittedName>
</protein>
<feature type="region of interest" description="Disordered" evidence="1">
    <location>
        <begin position="555"/>
        <end position="665"/>
    </location>
</feature>
<reference evidence="4" key="1">
    <citation type="submission" date="2025-08" db="UniProtKB">
        <authorList>
            <consortium name="RefSeq"/>
        </authorList>
    </citation>
    <scope>IDENTIFICATION</scope>
</reference>
<feature type="compositionally biased region" description="Polar residues" evidence="1">
    <location>
        <begin position="511"/>
        <end position="529"/>
    </location>
</feature>
<feature type="compositionally biased region" description="Basic and acidic residues" evidence="1">
    <location>
        <begin position="904"/>
        <end position="924"/>
    </location>
</feature>
<feature type="compositionally biased region" description="Basic and acidic residues" evidence="1">
    <location>
        <begin position="568"/>
        <end position="599"/>
    </location>
</feature>
<feature type="region of interest" description="Disordered" evidence="1">
    <location>
        <begin position="493"/>
        <end position="535"/>
    </location>
</feature>